<dbReference type="Proteomes" id="UP000823921">
    <property type="component" value="Unassembled WGS sequence"/>
</dbReference>
<dbReference type="AlphaFoldDB" id="A0A9D2MP64"/>
<dbReference type="PANTHER" id="PTHR21666">
    <property type="entry name" value="PEPTIDASE-RELATED"/>
    <property type="match status" value="1"/>
</dbReference>
<sequence length="327" mass="34997">MRAGMGEQRSRVASRKTGRSKGKTVLGPRERRRITQLVVCLALFLAVFIGKGVFPERINALREQVLGLLRGDTDFQTVFADLGQSISKGEPVLETLGDAWNQMLGGEEAKPGGTAGENALYAAQVAWLSGFGRQAGTGTLGLKIDPQATPAVAATPAPQPEATPEPTPTPEPAVEHVDYTGPALPDNTSMDKYRLDVGETVSPVMGVLTSPFGWREHPVDGEEKFHNGVDLAVNTGTQVKAFADGVVDYIGDDPDQYGLYLQISHANGVKSFYAHCSQLLVSQGQTVKVGDTVALSGDTGNTTGPHLHLELRFNGVRINPIYYIETN</sequence>
<organism evidence="3 4">
    <name type="scientific">Candidatus Flavonifractor intestinigallinarum</name>
    <dbReference type="NCBI Taxonomy" id="2838586"/>
    <lineage>
        <taxon>Bacteria</taxon>
        <taxon>Bacillati</taxon>
        <taxon>Bacillota</taxon>
        <taxon>Clostridia</taxon>
        <taxon>Eubacteriales</taxon>
        <taxon>Oscillospiraceae</taxon>
        <taxon>Flavonifractor</taxon>
    </lineage>
</organism>
<feature type="region of interest" description="Disordered" evidence="1">
    <location>
        <begin position="1"/>
        <end position="26"/>
    </location>
</feature>
<feature type="compositionally biased region" description="Pro residues" evidence="1">
    <location>
        <begin position="157"/>
        <end position="171"/>
    </location>
</feature>
<dbReference type="InterPro" id="IPR016047">
    <property type="entry name" value="M23ase_b-sheet_dom"/>
</dbReference>
<reference evidence="3" key="2">
    <citation type="submission" date="2021-04" db="EMBL/GenBank/DDBJ databases">
        <authorList>
            <person name="Gilroy R."/>
        </authorList>
    </citation>
    <scope>NUCLEOTIDE SEQUENCE</scope>
    <source>
        <strain evidence="3">CHK192-8294</strain>
    </source>
</reference>
<reference evidence="3" key="1">
    <citation type="journal article" date="2021" name="PeerJ">
        <title>Extensive microbial diversity within the chicken gut microbiome revealed by metagenomics and culture.</title>
        <authorList>
            <person name="Gilroy R."/>
            <person name="Ravi A."/>
            <person name="Getino M."/>
            <person name="Pursley I."/>
            <person name="Horton D.L."/>
            <person name="Alikhan N.F."/>
            <person name="Baker D."/>
            <person name="Gharbi K."/>
            <person name="Hall N."/>
            <person name="Watson M."/>
            <person name="Adriaenssens E.M."/>
            <person name="Foster-Nyarko E."/>
            <person name="Jarju S."/>
            <person name="Secka A."/>
            <person name="Antonio M."/>
            <person name="Oren A."/>
            <person name="Chaudhuri R.R."/>
            <person name="La Ragione R."/>
            <person name="Hildebrand F."/>
            <person name="Pallen M.J."/>
        </authorList>
    </citation>
    <scope>NUCLEOTIDE SEQUENCE</scope>
    <source>
        <strain evidence="3">CHK192-8294</strain>
    </source>
</reference>
<feature type="region of interest" description="Disordered" evidence="1">
    <location>
        <begin position="152"/>
        <end position="172"/>
    </location>
</feature>
<dbReference type="Pfam" id="PF01551">
    <property type="entry name" value="Peptidase_M23"/>
    <property type="match status" value="1"/>
</dbReference>
<dbReference type="InterPro" id="IPR050570">
    <property type="entry name" value="Cell_wall_metabolism_enzyme"/>
</dbReference>
<name>A0A9D2MP64_9FIRM</name>
<feature type="domain" description="M23ase beta-sheet core" evidence="2">
    <location>
        <begin position="224"/>
        <end position="320"/>
    </location>
</feature>
<dbReference type="GO" id="GO:0004222">
    <property type="term" value="F:metalloendopeptidase activity"/>
    <property type="evidence" value="ECO:0007669"/>
    <property type="project" value="TreeGrafter"/>
</dbReference>
<feature type="compositionally biased region" description="Basic residues" evidence="1">
    <location>
        <begin position="12"/>
        <end position="22"/>
    </location>
</feature>
<dbReference type="EMBL" id="DWXO01000105">
    <property type="protein sequence ID" value="HJB81519.1"/>
    <property type="molecule type" value="Genomic_DNA"/>
</dbReference>
<proteinExistence type="predicted"/>
<dbReference type="PANTHER" id="PTHR21666:SF270">
    <property type="entry name" value="MUREIN HYDROLASE ACTIVATOR ENVC"/>
    <property type="match status" value="1"/>
</dbReference>
<dbReference type="Gene3D" id="2.70.70.10">
    <property type="entry name" value="Glucose Permease (Domain IIA)"/>
    <property type="match status" value="1"/>
</dbReference>
<evidence type="ECO:0000256" key="1">
    <source>
        <dbReference type="SAM" id="MobiDB-lite"/>
    </source>
</evidence>
<dbReference type="CDD" id="cd12797">
    <property type="entry name" value="M23_peptidase"/>
    <property type="match status" value="1"/>
</dbReference>
<comment type="caution">
    <text evidence="3">The sequence shown here is derived from an EMBL/GenBank/DDBJ whole genome shotgun (WGS) entry which is preliminary data.</text>
</comment>
<evidence type="ECO:0000313" key="3">
    <source>
        <dbReference type="EMBL" id="HJB81519.1"/>
    </source>
</evidence>
<dbReference type="InterPro" id="IPR011055">
    <property type="entry name" value="Dup_hybrid_motif"/>
</dbReference>
<protein>
    <submittedName>
        <fullName evidence="3">M23 family metallopeptidase</fullName>
    </submittedName>
</protein>
<evidence type="ECO:0000259" key="2">
    <source>
        <dbReference type="Pfam" id="PF01551"/>
    </source>
</evidence>
<gene>
    <name evidence="3" type="ORF">H9712_11110</name>
</gene>
<accession>A0A9D2MP64</accession>
<evidence type="ECO:0000313" key="4">
    <source>
        <dbReference type="Proteomes" id="UP000823921"/>
    </source>
</evidence>
<dbReference type="SUPFAM" id="SSF51261">
    <property type="entry name" value="Duplicated hybrid motif"/>
    <property type="match status" value="1"/>
</dbReference>